<dbReference type="InterPro" id="IPR001763">
    <property type="entry name" value="Rhodanese-like_dom"/>
</dbReference>
<dbReference type="PROSITE" id="PS50206">
    <property type="entry name" value="RHODANESE_3"/>
    <property type="match status" value="1"/>
</dbReference>
<organism evidence="2 3">
    <name type="scientific">Bradyrhizobium lablabi</name>
    <dbReference type="NCBI Taxonomy" id="722472"/>
    <lineage>
        <taxon>Bacteria</taxon>
        <taxon>Pseudomonadati</taxon>
        <taxon>Pseudomonadota</taxon>
        <taxon>Alphaproteobacteria</taxon>
        <taxon>Hyphomicrobiales</taxon>
        <taxon>Nitrobacteraceae</taxon>
        <taxon>Bradyrhizobium</taxon>
    </lineage>
</organism>
<feature type="domain" description="Rhodanese" evidence="1">
    <location>
        <begin position="31"/>
        <end position="129"/>
    </location>
</feature>
<dbReference type="Gene3D" id="3.40.250.10">
    <property type="entry name" value="Rhodanese-like domain"/>
    <property type="match status" value="1"/>
</dbReference>
<reference evidence="2 3" key="1">
    <citation type="submission" date="2016-11" db="EMBL/GenBank/DDBJ databases">
        <authorList>
            <person name="Jaros S."/>
            <person name="Januszkiewicz K."/>
            <person name="Wedrychowicz H."/>
        </authorList>
    </citation>
    <scope>NUCLEOTIDE SEQUENCE [LARGE SCALE GENOMIC DNA]</scope>
    <source>
        <strain evidence="2 3">GAS499</strain>
    </source>
</reference>
<dbReference type="SMART" id="SM00450">
    <property type="entry name" value="RHOD"/>
    <property type="match status" value="1"/>
</dbReference>
<dbReference type="RefSeq" id="WP_079544486.1">
    <property type="nucleotide sequence ID" value="NZ_LT670844.1"/>
</dbReference>
<dbReference type="SUPFAM" id="SSF52821">
    <property type="entry name" value="Rhodanese/Cell cycle control phosphatase"/>
    <property type="match status" value="1"/>
</dbReference>
<dbReference type="OrthoDB" id="9814704at2"/>
<protein>
    <submittedName>
        <fullName evidence="2">Rhodanese-related sulfurtransferase</fullName>
    </submittedName>
</protein>
<dbReference type="Pfam" id="PF00581">
    <property type="entry name" value="Rhodanese"/>
    <property type="match status" value="1"/>
</dbReference>
<dbReference type="PANTHER" id="PTHR44086:SF13">
    <property type="entry name" value="THIOSULFATE SULFURTRANSFERASE PSPE"/>
    <property type="match status" value="1"/>
</dbReference>
<evidence type="ECO:0000259" key="1">
    <source>
        <dbReference type="PROSITE" id="PS50206"/>
    </source>
</evidence>
<dbReference type="EMBL" id="LT670844">
    <property type="protein sequence ID" value="SHM04017.1"/>
    <property type="molecule type" value="Genomic_DNA"/>
</dbReference>
<proteinExistence type="predicted"/>
<evidence type="ECO:0000313" key="2">
    <source>
        <dbReference type="EMBL" id="SHM04017.1"/>
    </source>
</evidence>
<dbReference type="GO" id="GO:0004792">
    <property type="term" value="F:thiosulfate-cyanide sulfurtransferase activity"/>
    <property type="evidence" value="ECO:0007669"/>
    <property type="project" value="TreeGrafter"/>
</dbReference>
<dbReference type="PANTHER" id="PTHR44086">
    <property type="entry name" value="THIOSULFATE SULFURTRANSFERASE RDL2, MITOCHONDRIAL-RELATED"/>
    <property type="match status" value="1"/>
</dbReference>
<evidence type="ECO:0000313" key="3">
    <source>
        <dbReference type="Proteomes" id="UP000189935"/>
    </source>
</evidence>
<sequence length="147" mass="16184">MRKGKTFRERVHDARQHVAMISPDEARRLLDRGGVTLIDVGEEWQLRERGTIPGARNITRGELEIKADSEEERRDPALEDRDQKIILTCGGGGKATLSAQALLEMGFADVSVIQGGCRGWQRAGFPLEPYLAPSISKASSQSQGQRA</sequence>
<gene>
    <name evidence="2" type="ORF">SAMN05444159_7516</name>
</gene>
<dbReference type="InterPro" id="IPR036873">
    <property type="entry name" value="Rhodanese-like_dom_sf"/>
</dbReference>
<accession>A0A1M7FK48</accession>
<keyword evidence="2" id="KW-0808">Transferase</keyword>
<dbReference type="Proteomes" id="UP000189935">
    <property type="component" value="Chromosome I"/>
</dbReference>
<name>A0A1M7FK48_9BRAD</name>
<dbReference type="AlphaFoldDB" id="A0A1M7FK48"/>